<accession>A0A210QQA8</accession>
<evidence type="ECO:0000256" key="2">
    <source>
        <dbReference type="SAM" id="MobiDB-lite"/>
    </source>
</evidence>
<feature type="compositionally biased region" description="Basic and acidic residues" evidence="2">
    <location>
        <begin position="1224"/>
        <end position="1233"/>
    </location>
</feature>
<evidence type="ECO:0000313" key="4">
    <source>
        <dbReference type="Proteomes" id="UP000242188"/>
    </source>
</evidence>
<sequence length="1464" mass="156722">MDKPMIGSGKLLIGKDGKLLIQGDDKVVSSYPSESHKLVTQKNADGTSNIFMVPSDGVNKGKFFLVMPQENQKLKTIGDVFSSNNASSSPASETFSNSSETLHEKSGSQLMSNVLKNIANHISSESIAPDEIASKSVENSTTASNSLAAMSTVTNIPTSSVSSYILTGASTNVKQSPECESRTSQKERDNNTNFMPSVVQSAPNVTLGASGIVGNNLTTEPSVNTIPVSPLLSMPSLPISQSVIILSSGSIPVLPMRTGGEQPLLAALNAAPLQPTMTQTSKTPAVTTYHHKPNILMKTTSSQPSTLAAMVTSCQTTITTTPNSVSSQQVPLVPVIINTNQTSSTSALNFLPNATTSVPTSSQSLPLFPELRSQTTTTYSPTFVQAPLVAVSSSLQQAPLTPVMIAPKPSMITNVSIFQQTPVTNSPLLLTAQQAATLLGMPSVPGTKIPSNNSIISFMKTMRNVRATHSVNAVKVLTSSQESTLRVAQVPGLSTARHSSELTTTTYSALTRSNSEVTGVATSVQDGKIITPVLESVDDNPVLNSNKPQELSNDQGLTYNASTSCSATSCKTTAVCAENTITTIRPLVTHPKVSDMTHVTSLSGATPMLLFSHNAARSLKPNGLPDPFVEQGCKVTPIADATTTKPSPVDAVSTGSLPAHHHGLPSVLEVKPKEYKHTQIGEQSLNINSKKFTVVRIPVSKDSPLLQRANSGNSTVSLSTGTSSYISTSCNISSSVATKMATTEISSTVSNNIKVKSTPHRTLLPQTANANNISGTLSYPTDSNLNVCLSSLLTPPVKTVITCAGSTESTTSPRVVTSVISDRVTGHSERRSANDQPRYLNEVHQTPAKPKIIVSASLAAKLKRDNSVMGNLVSIVPSNNTKKTTYPSMISLLTTSDHGYTRVCRTVNGDKDVKNDSKPDLNLWRGAEKDTGTAKLNSTVHPILKMPRSDDLPIRIDSVFSLSAGDHTSKPESVYGAECGVSGEKNSLNSTEDLSNTRKSASLNMELSSNTSSTASNMDLLKVDSSFRNEANFNSSDESRKQGFNPERSPTSSEPSMTQILREFDHLSNFNGVILPDEAITESKIFSPCYVVLETLRMHGGTMKGINTRCSRTCRQRFVSKKSNIRLAIQKKKDGFKQVEANLTALVPGKVEVKKRKAPMTSENKLPGSSINSDGINIKRSRDILNASLGTAGHKAMKIIENDSTTNGKKEGKQITPSNLSLPVKDDTSERVKPTTSQAVPVAKKLPNTEKFYLIRVDGKTVLIPCINAGSQPKAFIINEEKINLASYTVNKSSPANSTSRPNKIVLPRVYTRVSTTSSSTAASSVCTSVIPTTTKPAQVPTTTQVKVKPEPITNGYGDESEAGSQPPVIVKQERMDRGYSDEPPKLERMDTEPPKRTSHELKSKETTAPDLTAEKIVPPKIQKVLSKEERISSLKELLKKQEKDLEAIRKRRVAEATPMDLDF</sequence>
<feature type="compositionally biased region" description="Low complexity" evidence="2">
    <location>
        <begin position="82"/>
        <end position="92"/>
    </location>
</feature>
<feature type="region of interest" description="Disordered" evidence="2">
    <location>
        <begin position="1205"/>
        <end position="1236"/>
    </location>
</feature>
<feature type="region of interest" description="Disordered" evidence="2">
    <location>
        <begin position="82"/>
        <end position="106"/>
    </location>
</feature>
<proteinExistence type="predicted"/>
<feature type="compositionally biased region" description="Basic and acidic residues" evidence="2">
    <location>
        <begin position="177"/>
        <end position="190"/>
    </location>
</feature>
<feature type="region of interest" description="Disordered" evidence="2">
    <location>
        <begin position="640"/>
        <end position="660"/>
    </location>
</feature>
<keyword evidence="1" id="KW-0175">Coiled coil</keyword>
<feature type="compositionally biased region" description="Polar residues" evidence="2">
    <location>
        <begin position="984"/>
        <end position="996"/>
    </location>
</feature>
<feature type="coiled-coil region" evidence="1">
    <location>
        <begin position="1425"/>
        <end position="1452"/>
    </location>
</feature>
<comment type="caution">
    <text evidence="3">The sequence shown here is derived from an EMBL/GenBank/DDBJ whole genome shotgun (WGS) entry which is preliminary data.</text>
</comment>
<evidence type="ECO:0000313" key="3">
    <source>
        <dbReference type="EMBL" id="OWF50927.1"/>
    </source>
</evidence>
<protein>
    <submittedName>
        <fullName evidence="3">Uncharacterized protein</fullName>
    </submittedName>
</protein>
<evidence type="ECO:0000256" key="1">
    <source>
        <dbReference type="SAM" id="Coils"/>
    </source>
</evidence>
<dbReference type="EMBL" id="NEDP02002412">
    <property type="protein sequence ID" value="OWF50927.1"/>
    <property type="molecule type" value="Genomic_DNA"/>
</dbReference>
<reference evidence="3 4" key="1">
    <citation type="journal article" date="2017" name="Nat. Ecol. Evol.">
        <title>Scallop genome provides insights into evolution of bilaterian karyotype and development.</title>
        <authorList>
            <person name="Wang S."/>
            <person name="Zhang J."/>
            <person name="Jiao W."/>
            <person name="Li J."/>
            <person name="Xun X."/>
            <person name="Sun Y."/>
            <person name="Guo X."/>
            <person name="Huan P."/>
            <person name="Dong B."/>
            <person name="Zhang L."/>
            <person name="Hu X."/>
            <person name="Sun X."/>
            <person name="Wang J."/>
            <person name="Zhao C."/>
            <person name="Wang Y."/>
            <person name="Wang D."/>
            <person name="Huang X."/>
            <person name="Wang R."/>
            <person name="Lv J."/>
            <person name="Li Y."/>
            <person name="Zhang Z."/>
            <person name="Liu B."/>
            <person name="Lu W."/>
            <person name="Hui Y."/>
            <person name="Liang J."/>
            <person name="Zhou Z."/>
            <person name="Hou R."/>
            <person name="Li X."/>
            <person name="Liu Y."/>
            <person name="Li H."/>
            <person name="Ning X."/>
            <person name="Lin Y."/>
            <person name="Zhao L."/>
            <person name="Xing Q."/>
            <person name="Dou J."/>
            <person name="Li Y."/>
            <person name="Mao J."/>
            <person name="Guo H."/>
            <person name="Dou H."/>
            <person name="Li T."/>
            <person name="Mu C."/>
            <person name="Jiang W."/>
            <person name="Fu Q."/>
            <person name="Fu X."/>
            <person name="Miao Y."/>
            <person name="Liu J."/>
            <person name="Yu Q."/>
            <person name="Li R."/>
            <person name="Liao H."/>
            <person name="Li X."/>
            <person name="Kong Y."/>
            <person name="Jiang Z."/>
            <person name="Chourrout D."/>
            <person name="Li R."/>
            <person name="Bao Z."/>
        </authorList>
    </citation>
    <scope>NUCLEOTIDE SEQUENCE [LARGE SCALE GENOMIC DNA]</scope>
    <source>
        <strain evidence="3 4">PY_sf001</strain>
    </source>
</reference>
<gene>
    <name evidence="3" type="ORF">KP79_PYT07451</name>
</gene>
<feature type="region of interest" description="Disordered" evidence="2">
    <location>
        <begin position="965"/>
        <end position="996"/>
    </location>
</feature>
<feature type="region of interest" description="Disordered" evidence="2">
    <location>
        <begin position="175"/>
        <end position="197"/>
    </location>
</feature>
<feature type="compositionally biased region" description="Basic and acidic residues" evidence="2">
    <location>
        <begin position="1372"/>
        <end position="1408"/>
    </location>
</feature>
<name>A0A210QQA8_MIZYE</name>
<dbReference type="Proteomes" id="UP000242188">
    <property type="component" value="Unassembled WGS sequence"/>
</dbReference>
<organism evidence="3 4">
    <name type="scientific">Mizuhopecten yessoensis</name>
    <name type="common">Japanese scallop</name>
    <name type="synonym">Patinopecten yessoensis</name>
    <dbReference type="NCBI Taxonomy" id="6573"/>
    <lineage>
        <taxon>Eukaryota</taxon>
        <taxon>Metazoa</taxon>
        <taxon>Spiralia</taxon>
        <taxon>Lophotrochozoa</taxon>
        <taxon>Mollusca</taxon>
        <taxon>Bivalvia</taxon>
        <taxon>Autobranchia</taxon>
        <taxon>Pteriomorphia</taxon>
        <taxon>Pectinida</taxon>
        <taxon>Pectinoidea</taxon>
        <taxon>Pectinidae</taxon>
        <taxon>Mizuhopecten</taxon>
    </lineage>
</organism>
<feature type="region of interest" description="Disordered" evidence="2">
    <location>
        <begin position="1349"/>
        <end position="1416"/>
    </location>
</feature>
<dbReference type="OrthoDB" id="10686106at2759"/>
<keyword evidence="4" id="KW-1185">Reference proteome</keyword>
<feature type="region of interest" description="Disordered" evidence="2">
    <location>
        <begin position="1031"/>
        <end position="1056"/>
    </location>
</feature>